<keyword evidence="2 5" id="KW-0547">Nucleotide-binding</keyword>
<dbReference type="GO" id="GO:0006172">
    <property type="term" value="P:ADP biosynthetic process"/>
    <property type="evidence" value="ECO:0007669"/>
    <property type="project" value="UniProtKB-UniRule"/>
</dbReference>
<dbReference type="GO" id="GO:0046039">
    <property type="term" value="P:GTP metabolic process"/>
    <property type="evidence" value="ECO:0007669"/>
    <property type="project" value="UniProtKB-UniRule"/>
</dbReference>
<dbReference type="GO" id="GO:0046033">
    <property type="term" value="P:AMP metabolic process"/>
    <property type="evidence" value="ECO:0007669"/>
    <property type="project" value="UniProtKB-UniRule"/>
</dbReference>
<comment type="domain">
    <text evidence="5">Consists of three domains, a large central CORE domain and two small peripheral domains, NMPbind and LID, which undergo movements during catalysis. The LID domain closes over the site of phosphoryl transfer upon GTP binding. Assembling and dissambling the active center during each catalytic cycle provides an effective means to prevent GTP hydrolysis.</text>
</comment>
<sequence>MSLPQTVQLRRAARIILVGAPGVGKGTQTERMLKRFPQLSSISSGDLLRENVRNRTPLGIQAESLMSTGALVPDSMILRLIHNALTTRGWLIPKDGAQRLTLNSMAVSAAAPATNDTALPSANVGSLRDTLVENDNFITLPPREDDEYNFSDDPDASYILDGFPRNVTQARQLDKLIPVNLVVDIQTPADIIMDRICNRWVHPASGRVYNTGFNAPKVAGVDDITGEKLMQRDDDKPEVWKARLKGFEELSRPLLQHYERKGVLWRVQGNSSDDITPLLFEEFGKRFGMI</sequence>
<dbReference type="HAMAP" id="MF_00235">
    <property type="entry name" value="Adenylate_kinase_Adk"/>
    <property type="match status" value="1"/>
</dbReference>
<proteinExistence type="inferred from homology"/>
<feature type="binding site" evidence="5">
    <location>
        <position position="49"/>
    </location>
    <ligand>
        <name>AMP</name>
        <dbReference type="ChEBI" id="CHEBI:456215"/>
    </ligand>
</feature>
<comment type="subcellular location">
    <subcellularLocation>
        <location evidence="5">Mitochondrion matrix</location>
    </subcellularLocation>
</comment>
<dbReference type="EMBL" id="MU003844">
    <property type="protein sequence ID" value="KAF2717437.1"/>
    <property type="molecule type" value="Genomic_DNA"/>
</dbReference>
<feature type="binding site" evidence="5">
    <location>
        <position position="44"/>
    </location>
    <ligand>
        <name>AMP</name>
        <dbReference type="ChEBI" id="CHEBI:456215"/>
    </ligand>
</feature>
<keyword evidence="5" id="KW-0342">GTP-binding</keyword>
<dbReference type="InterPro" id="IPR000850">
    <property type="entry name" value="Adenylat/UMP-CMP_kin"/>
</dbReference>
<accession>A0A9P4PYR9</accession>
<comment type="subunit">
    <text evidence="5">Monomer.</text>
</comment>
<evidence type="ECO:0000256" key="4">
    <source>
        <dbReference type="ARBA" id="ARBA00023128"/>
    </source>
</evidence>
<feature type="binding site" evidence="5">
    <location>
        <begin position="208"/>
        <end position="209"/>
    </location>
    <ligand>
        <name>GTP</name>
        <dbReference type="ChEBI" id="CHEBI:37565"/>
    </ligand>
</feature>
<keyword evidence="8" id="KW-1185">Reference proteome</keyword>
<feature type="binding site" evidence="5">
    <location>
        <position position="199"/>
    </location>
    <ligand>
        <name>GTP</name>
        <dbReference type="ChEBI" id="CHEBI:37565"/>
    </ligand>
</feature>
<keyword evidence="4 5" id="KW-0496">Mitochondrion</keyword>
<dbReference type="GO" id="GO:0046899">
    <property type="term" value="F:nucleoside triphosphate adenylate kinase activity"/>
    <property type="evidence" value="ECO:0007669"/>
    <property type="project" value="UniProtKB-UniRule"/>
</dbReference>
<feature type="binding site" evidence="5">
    <location>
        <begin position="70"/>
        <end position="72"/>
    </location>
    <ligand>
        <name>AMP</name>
        <dbReference type="ChEBI" id="CHEBI:456215"/>
    </ligand>
</feature>
<dbReference type="PROSITE" id="PS00113">
    <property type="entry name" value="ADENYLATE_KINASE"/>
    <property type="match status" value="1"/>
</dbReference>
<dbReference type="SUPFAM" id="SSF52540">
    <property type="entry name" value="P-loop containing nucleoside triphosphate hydrolases"/>
    <property type="match status" value="1"/>
</dbReference>
<keyword evidence="7" id="KW-0378">Hydrolase</keyword>
<dbReference type="AlphaFoldDB" id="A0A9P4PYR9"/>
<feature type="region of interest" description="LID" evidence="5">
    <location>
        <begin position="198"/>
        <end position="235"/>
    </location>
</feature>
<evidence type="ECO:0000256" key="1">
    <source>
        <dbReference type="ARBA" id="ARBA00022679"/>
    </source>
</evidence>
<dbReference type="GO" id="GO:0005524">
    <property type="term" value="F:ATP binding"/>
    <property type="evidence" value="ECO:0007669"/>
    <property type="project" value="InterPro"/>
</dbReference>
<dbReference type="EC" id="2.7.4.10" evidence="5"/>
<feature type="binding site" evidence="5">
    <location>
        <begin position="162"/>
        <end position="165"/>
    </location>
    <ligand>
        <name>AMP</name>
        <dbReference type="ChEBI" id="CHEBI:456215"/>
    </ligand>
</feature>
<feature type="binding site" evidence="5">
    <location>
        <position position="169"/>
    </location>
    <ligand>
        <name>AMP</name>
        <dbReference type="ChEBI" id="CHEBI:456215"/>
    </ligand>
</feature>
<evidence type="ECO:0000313" key="8">
    <source>
        <dbReference type="Proteomes" id="UP000799441"/>
    </source>
</evidence>
<feature type="binding site" evidence="5">
    <location>
        <position position="272"/>
    </location>
    <ligand>
        <name>GTP</name>
        <dbReference type="ChEBI" id="CHEBI:37565"/>
    </ligand>
</feature>
<gene>
    <name evidence="5" type="primary">ADK2</name>
    <name evidence="7" type="ORF">K431DRAFT_233159</name>
</gene>
<dbReference type="GO" id="GO:0016787">
    <property type="term" value="F:hydrolase activity"/>
    <property type="evidence" value="ECO:0007669"/>
    <property type="project" value="UniProtKB-KW"/>
</dbReference>
<feature type="binding site" evidence="5">
    <location>
        <position position="243"/>
    </location>
    <ligand>
        <name>AMP</name>
        <dbReference type="ChEBI" id="CHEBI:456215"/>
    </ligand>
</feature>
<dbReference type="InterPro" id="IPR027417">
    <property type="entry name" value="P-loop_NTPase"/>
</dbReference>
<dbReference type="Pfam" id="PF00406">
    <property type="entry name" value="ADK"/>
    <property type="match status" value="2"/>
</dbReference>
<keyword evidence="1 5" id="KW-0808">Transferase</keyword>
<comment type="function">
    <text evidence="5">Involved in maintaining the homeostasis of cellular nucleotides by catalyzing the interconversion of nucleoside phosphates. Has GTP:AMP phosphotransferase and ITP:AMP phosphotransferase activities.</text>
</comment>
<evidence type="ECO:0000256" key="2">
    <source>
        <dbReference type="ARBA" id="ARBA00022741"/>
    </source>
</evidence>
<evidence type="ECO:0000259" key="6">
    <source>
        <dbReference type="Pfam" id="PF05191"/>
    </source>
</evidence>
<dbReference type="Pfam" id="PF05191">
    <property type="entry name" value="ADK_lid"/>
    <property type="match status" value="1"/>
</dbReference>
<dbReference type="PANTHER" id="PTHR23359">
    <property type="entry name" value="NUCLEOTIDE KINASE"/>
    <property type="match status" value="1"/>
</dbReference>
<reference evidence="7" key="1">
    <citation type="journal article" date="2020" name="Stud. Mycol.">
        <title>101 Dothideomycetes genomes: a test case for predicting lifestyles and emergence of pathogens.</title>
        <authorList>
            <person name="Haridas S."/>
            <person name="Albert R."/>
            <person name="Binder M."/>
            <person name="Bloem J."/>
            <person name="Labutti K."/>
            <person name="Salamov A."/>
            <person name="Andreopoulos B."/>
            <person name="Baker S."/>
            <person name="Barry K."/>
            <person name="Bills G."/>
            <person name="Bluhm B."/>
            <person name="Cannon C."/>
            <person name="Castanera R."/>
            <person name="Culley D."/>
            <person name="Daum C."/>
            <person name="Ezra D."/>
            <person name="Gonzalez J."/>
            <person name="Henrissat B."/>
            <person name="Kuo A."/>
            <person name="Liang C."/>
            <person name="Lipzen A."/>
            <person name="Lutzoni F."/>
            <person name="Magnuson J."/>
            <person name="Mondo S."/>
            <person name="Nolan M."/>
            <person name="Ohm R."/>
            <person name="Pangilinan J."/>
            <person name="Park H.-J."/>
            <person name="Ramirez L."/>
            <person name="Alfaro M."/>
            <person name="Sun H."/>
            <person name="Tritt A."/>
            <person name="Yoshinaga Y."/>
            <person name="Zwiers L.-H."/>
            <person name="Turgeon B."/>
            <person name="Goodwin S."/>
            <person name="Spatafora J."/>
            <person name="Crous P."/>
            <person name="Grigoriev I."/>
        </authorList>
    </citation>
    <scope>NUCLEOTIDE SEQUENCE</scope>
    <source>
        <strain evidence="7">CBS 116435</strain>
    </source>
</reference>
<dbReference type="CDD" id="cd01428">
    <property type="entry name" value="ADK"/>
    <property type="match status" value="1"/>
</dbReference>
<dbReference type="GO" id="GO:0005525">
    <property type="term" value="F:GTP binding"/>
    <property type="evidence" value="ECO:0007669"/>
    <property type="project" value="UniProtKB-KW"/>
</dbReference>
<comment type="caution">
    <text evidence="7">The sequence shown here is derived from an EMBL/GenBank/DDBJ whole genome shotgun (WGS) entry which is preliminary data.</text>
</comment>
<dbReference type="GO" id="GO:0004017">
    <property type="term" value="F:AMP kinase activity"/>
    <property type="evidence" value="ECO:0007669"/>
    <property type="project" value="InterPro"/>
</dbReference>
<dbReference type="Proteomes" id="UP000799441">
    <property type="component" value="Unassembled WGS sequence"/>
</dbReference>
<feature type="binding site" evidence="5">
    <location>
        <begin position="22"/>
        <end position="27"/>
    </location>
    <ligand>
        <name>GTP</name>
        <dbReference type="ChEBI" id="CHEBI:37565"/>
    </ligand>
</feature>
<dbReference type="InterPro" id="IPR007862">
    <property type="entry name" value="Adenylate_kinase_lid-dom"/>
</dbReference>
<evidence type="ECO:0000256" key="5">
    <source>
        <dbReference type="HAMAP-Rule" id="MF_03169"/>
    </source>
</evidence>
<name>A0A9P4PYR9_9PEZI</name>
<protein>
    <recommendedName>
        <fullName evidence="5">GTP:AMP phosphotransferase, mitochondrial</fullName>
        <ecNumber evidence="5">2.7.4.10</ecNumber>
    </recommendedName>
    <alternativeName>
        <fullName evidence="5">Adenylate kinase 3</fullName>
        <shortName evidence="5">AK 3</shortName>
    </alternativeName>
</protein>
<dbReference type="Gene3D" id="3.40.50.300">
    <property type="entry name" value="P-loop containing nucleotide triphosphate hydrolases"/>
    <property type="match status" value="2"/>
</dbReference>
<evidence type="ECO:0000256" key="3">
    <source>
        <dbReference type="ARBA" id="ARBA00022777"/>
    </source>
</evidence>
<feature type="binding site" evidence="5">
    <location>
        <position position="232"/>
    </location>
    <ligand>
        <name>AMP</name>
        <dbReference type="ChEBI" id="CHEBI:456215"/>
    </ligand>
</feature>
<dbReference type="GO" id="GO:0046041">
    <property type="term" value="P:ITP metabolic process"/>
    <property type="evidence" value="ECO:0007669"/>
    <property type="project" value="UniProtKB-UniRule"/>
</dbReference>
<dbReference type="InterPro" id="IPR028586">
    <property type="entry name" value="AK3/Ak4_mitochondrial"/>
</dbReference>
<feature type="region of interest" description="NMPbind" evidence="5">
    <location>
        <begin position="43"/>
        <end position="72"/>
    </location>
</feature>
<dbReference type="PRINTS" id="PR00094">
    <property type="entry name" value="ADENYLTKNASE"/>
</dbReference>
<dbReference type="InterPro" id="IPR033690">
    <property type="entry name" value="Adenylat_kinase_CS"/>
</dbReference>
<evidence type="ECO:0000313" key="7">
    <source>
        <dbReference type="EMBL" id="KAF2717437.1"/>
    </source>
</evidence>
<dbReference type="OrthoDB" id="439792at2759"/>
<comment type="catalytic activity">
    <reaction evidence="5">
        <text>a ribonucleoside 5'-triphosphate + AMP = a ribonucleoside 5'-diphosphate + ADP</text>
        <dbReference type="Rhea" id="RHEA:13749"/>
        <dbReference type="ChEBI" id="CHEBI:57930"/>
        <dbReference type="ChEBI" id="CHEBI:61557"/>
        <dbReference type="ChEBI" id="CHEBI:456215"/>
        <dbReference type="ChEBI" id="CHEBI:456216"/>
        <dbReference type="EC" id="2.7.4.10"/>
    </reaction>
</comment>
<feature type="domain" description="Adenylate kinase active site lid" evidence="6">
    <location>
        <begin position="199"/>
        <end position="234"/>
    </location>
</feature>
<dbReference type="GO" id="GO:0005759">
    <property type="term" value="C:mitochondrial matrix"/>
    <property type="evidence" value="ECO:0007669"/>
    <property type="project" value="UniProtKB-SubCell"/>
</dbReference>
<dbReference type="HAMAP" id="MF_03169">
    <property type="entry name" value="Adenylate_kinase_AK3"/>
    <property type="match status" value="1"/>
</dbReference>
<comment type="similarity">
    <text evidence="5">Belongs to the adenylate kinase family. AK3 subfamily.</text>
</comment>
<organism evidence="7 8">
    <name type="scientific">Polychaeton citri CBS 116435</name>
    <dbReference type="NCBI Taxonomy" id="1314669"/>
    <lineage>
        <taxon>Eukaryota</taxon>
        <taxon>Fungi</taxon>
        <taxon>Dikarya</taxon>
        <taxon>Ascomycota</taxon>
        <taxon>Pezizomycotina</taxon>
        <taxon>Dothideomycetes</taxon>
        <taxon>Dothideomycetidae</taxon>
        <taxon>Capnodiales</taxon>
        <taxon>Capnodiaceae</taxon>
        <taxon>Polychaeton</taxon>
    </lineage>
</organism>
<keyword evidence="3 5" id="KW-0418">Kinase</keyword>